<evidence type="ECO:0000256" key="7">
    <source>
        <dbReference type="PROSITE-ProRule" id="PRU00042"/>
    </source>
</evidence>
<dbReference type="PROSITE" id="PS50157">
    <property type="entry name" value="ZINC_FINGER_C2H2_2"/>
    <property type="match status" value="2"/>
</dbReference>
<dbReference type="InterPro" id="IPR050527">
    <property type="entry name" value="Snail/Krueppel_Znf"/>
</dbReference>
<feature type="region of interest" description="Disordered" evidence="8">
    <location>
        <begin position="200"/>
        <end position="229"/>
    </location>
</feature>
<dbReference type="InParanoid" id="A0A067N7H3"/>
<feature type="compositionally biased region" description="Low complexity" evidence="8">
    <location>
        <begin position="206"/>
        <end position="215"/>
    </location>
</feature>
<dbReference type="OrthoDB" id="8117402at2759"/>
<dbReference type="PROSITE" id="PS00028">
    <property type="entry name" value="ZINC_FINGER_C2H2_1"/>
    <property type="match status" value="2"/>
</dbReference>
<dbReference type="Pfam" id="PF00096">
    <property type="entry name" value="zf-C2H2"/>
    <property type="match status" value="1"/>
</dbReference>
<dbReference type="HOGENOM" id="CLU_778808_0_0_1"/>
<dbReference type="SMART" id="SM00355">
    <property type="entry name" value="ZnF_C2H2"/>
    <property type="match status" value="2"/>
</dbReference>
<keyword evidence="5" id="KW-0862">Zinc</keyword>
<evidence type="ECO:0000256" key="5">
    <source>
        <dbReference type="ARBA" id="ARBA00022833"/>
    </source>
</evidence>
<evidence type="ECO:0000256" key="4">
    <source>
        <dbReference type="ARBA" id="ARBA00022771"/>
    </source>
</evidence>
<keyword evidence="6" id="KW-0539">Nucleus</keyword>
<dbReference type="GO" id="GO:0000978">
    <property type="term" value="F:RNA polymerase II cis-regulatory region sequence-specific DNA binding"/>
    <property type="evidence" value="ECO:0007669"/>
    <property type="project" value="TreeGrafter"/>
</dbReference>
<proteinExistence type="predicted"/>
<accession>A0A067N7H3</accession>
<dbReference type="AlphaFoldDB" id="A0A067N7H3"/>
<gene>
    <name evidence="10" type="ORF">PLEOSDRAFT_1095114</name>
</gene>
<evidence type="ECO:0000256" key="2">
    <source>
        <dbReference type="ARBA" id="ARBA00022723"/>
    </source>
</evidence>
<evidence type="ECO:0000313" key="11">
    <source>
        <dbReference type="Proteomes" id="UP000027073"/>
    </source>
</evidence>
<feature type="domain" description="C2H2-type" evidence="9">
    <location>
        <begin position="266"/>
        <end position="291"/>
    </location>
</feature>
<protein>
    <recommendedName>
        <fullName evidence="9">C2H2-type domain-containing protein</fullName>
    </recommendedName>
</protein>
<keyword evidence="4 7" id="KW-0863">Zinc-finger</keyword>
<evidence type="ECO:0000259" key="9">
    <source>
        <dbReference type="PROSITE" id="PS50157"/>
    </source>
</evidence>
<name>A0A067N7H3_PLEO1</name>
<dbReference type="GO" id="GO:0000981">
    <property type="term" value="F:DNA-binding transcription factor activity, RNA polymerase II-specific"/>
    <property type="evidence" value="ECO:0007669"/>
    <property type="project" value="TreeGrafter"/>
</dbReference>
<dbReference type="PANTHER" id="PTHR24388">
    <property type="entry name" value="ZINC FINGER PROTEIN"/>
    <property type="match status" value="1"/>
</dbReference>
<dbReference type="InterPro" id="IPR036236">
    <property type="entry name" value="Znf_C2H2_sf"/>
</dbReference>
<evidence type="ECO:0000256" key="1">
    <source>
        <dbReference type="ARBA" id="ARBA00004123"/>
    </source>
</evidence>
<evidence type="ECO:0000256" key="6">
    <source>
        <dbReference type="ARBA" id="ARBA00023242"/>
    </source>
</evidence>
<dbReference type="PANTHER" id="PTHR24388:SF54">
    <property type="entry name" value="PROTEIN ESCARGOT"/>
    <property type="match status" value="1"/>
</dbReference>
<dbReference type="Gene3D" id="3.30.160.60">
    <property type="entry name" value="Classic Zinc Finger"/>
    <property type="match status" value="2"/>
</dbReference>
<dbReference type="SUPFAM" id="SSF57667">
    <property type="entry name" value="beta-beta-alpha zinc fingers"/>
    <property type="match status" value="1"/>
</dbReference>
<keyword evidence="3" id="KW-0677">Repeat</keyword>
<dbReference type="EMBL" id="KL198014">
    <property type="protein sequence ID" value="KDQ22895.1"/>
    <property type="molecule type" value="Genomic_DNA"/>
</dbReference>
<comment type="subcellular location">
    <subcellularLocation>
        <location evidence="1">Nucleus</location>
    </subcellularLocation>
</comment>
<dbReference type="GO" id="GO:0005634">
    <property type="term" value="C:nucleus"/>
    <property type="evidence" value="ECO:0007669"/>
    <property type="project" value="UniProtKB-SubCell"/>
</dbReference>
<sequence>MTTMNSINYQAFNSLEPSKQQNYDFLSFTAPLDIVAPSPDLFETELDLNLEGLDDSQIPFFTVDSNDAFSQLRSGNPTCGPPSTFTISSESTYESTPSAYSASYYNNYTPSAYATSAYSLEFNEVDLRRIDLNTFADSFGPSIAVDTVDPTTFNDSASPSSTSTHALSAYEVVEEYEKYIPRSSSDYSPSNREADIFSHQPHTHKAAPPAASATKPSRRVSSASDAGRPVDPRRKFKCTVCCHAFDRRWNLSQHMLTHEPNRPKPHVCSHRECGRSFSRKHDLTRHLISVHRETPFVGRDSAKKTEIGVGRRARSWCDSCGLAHFGKESSCECHDDTK</sequence>
<dbReference type="STRING" id="1137138.A0A067N7H3"/>
<organism evidence="10 11">
    <name type="scientific">Pleurotus ostreatus (strain PC15)</name>
    <name type="common">Oyster mushroom</name>
    <dbReference type="NCBI Taxonomy" id="1137138"/>
    <lineage>
        <taxon>Eukaryota</taxon>
        <taxon>Fungi</taxon>
        <taxon>Dikarya</taxon>
        <taxon>Basidiomycota</taxon>
        <taxon>Agaricomycotina</taxon>
        <taxon>Agaricomycetes</taxon>
        <taxon>Agaricomycetidae</taxon>
        <taxon>Agaricales</taxon>
        <taxon>Pleurotineae</taxon>
        <taxon>Pleurotaceae</taxon>
        <taxon>Pleurotus</taxon>
    </lineage>
</organism>
<dbReference type="Proteomes" id="UP000027073">
    <property type="component" value="Unassembled WGS sequence"/>
</dbReference>
<dbReference type="InterPro" id="IPR013087">
    <property type="entry name" value="Znf_C2H2_type"/>
</dbReference>
<dbReference type="VEuPathDB" id="FungiDB:PLEOSDRAFT_1095114"/>
<evidence type="ECO:0000256" key="8">
    <source>
        <dbReference type="SAM" id="MobiDB-lite"/>
    </source>
</evidence>
<evidence type="ECO:0000256" key="3">
    <source>
        <dbReference type="ARBA" id="ARBA00022737"/>
    </source>
</evidence>
<evidence type="ECO:0000313" key="10">
    <source>
        <dbReference type="EMBL" id="KDQ22895.1"/>
    </source>
</evidence>
<reference evidence="11" key="1">
    <citation type="journal article" date="2014" name="Proc. Natl. Acad. Sci. U.S.A.">
        <title>Extensive sampling of basidiomycete genomes demonstrates inadequacy of the white-rot/brown-rot paradigm for wood decay fungi.</title>
        <authorList>
            <person name="Riley R."/>
            <person name="Salamov A.A."/>
            <person name="Brown D.W."/>
            <person name="Nagy L.G."/>
            <person name="Floudas D."/>
            <person name="Held B.W."/>
            <person name="Levasseur A."/>
            <person name="Lombard V."/>
            <person name="Morin E."/>
            <person name="Otillar R."/>
            <person name="Lindquist E.A."/>
            <person name="Sun H."/>
            <person name="LaButti K.M."/>
            <person name="Schmutz J."/>
            <person name="Jabbour D."/>
            <person name="Luo H."/>
            <person name="Baker S.E."/>
            <person name="Pisabarro A.G."/>
            <person name="Walton J.D."/>
            <person name="Blanchette R.A."/>
            <person name="Henrissat B."/>
            <person name="Martin F."/>
            <person name="Cullen D."/>
            <person name="Hibbett D.S."/>
            <person name="Grigoriev I.V."/>
        </authorList>
    </citation>
    <scope>NUCLEOTIDE SEQUENCE [LARGE SCALE GENOMIC DNA]</scope>
    <source>
        <strain evidence="11">PC15</strain>
    </source>
</reference>
<keyword evidence="2" id="KW-0479">Metal-binding</keyword>
<feature type="domain" description="C2H2-type" evidence="9">
    <location>
        <begin position="236"/>
        <end position="263"/>
    </location>
</feature>
<dbReference type="GO" id="GO:0008270">
    <property type="term" value="F:zinc ion binding"/>
    <property type="evidence" value="ECO:0007669"/>
    <property type="project" value="UniProtKB-KW"/>
</dbReference>